<reference evidence="2 3" key="1">
    <citation type="submission" date="2023-05" db="EMBL/GenBank/DDBJ databases">
        <title>Flavobacterium sedimenti sp. nov., isolated from the sediment.</title>
        <authorList>
            <person name="Wu N."/>
        </authorList>
    </citation>
    <scope>NUCLEOTIDE SEQUENCE [LARGE SCALE GENOMIC DNA]</scope>
    <source>
        <strain evidence="2 3">YZ-48</strain>
    </source>
</reference>
<dbReference type="InterPro" id="IPR046235">
    <property type="entry name" value="DUF6268"/>
</dbReference>
<organism evidence="2 3">
    <name type="scientific">Flavobacterium sedimenticola</name>
    <dbReference type="NCBI Taxonomy" id="3043286"/>
    <lineage>
        <taxon>Bacteria</taxon>
        <taxon>Pseudomonadati</taxon>
        <taxon>Bacteroidota</taxon>
        <taxon>Flavobacteriia</taxon>
        <taxon>Flavobacteriales</taxon>
        <taxon>Flavobacteriaceae</taxon>
        <taxon>Flavobacterium</taxon>
    </lineage>
</organism>
<dbReference type="EMBL" id="JASGBP010000007">
    <property type="protein sequence ID" value="MDI9257923.1"/>
    <property type="molecule type" value="Genomic_DNA"/>
</dbReference>
<dbReference type="RefSeq" id="WP_283239600.1">
    <property type="nucleotide sequence ID" value="NZ_JASGBP010000007.1"/>
</dbReference>
<gene>
    <name evidence="2" type="ORF">QHT84_10910</name>
</gene>
<evidence type="ECO:0000259" key="1">
    <source>
        <dbReference type="Pfam" id="PF19783"/>
    </source>
</evidence>
<proteinExistence type="predicted"/>
<comment type="caution">
    <text evidence="2">The sequence shown here is derived from an EMBL/GenBank/DDBJ whole genome shotgun (WGS) entry which is preliminary data.</text>
</comment>
<dbReference type="Proteomes" id="UP001230035">
    <property type="component" value="Unassembled WGS sequence"/>
</dbReference>
<sequence>MMQKILLIIAIALFSHDAKSQTLNDPININYSILPKTSFDRVDGNVTTNFIDVNVTTPDIKVNNKVKVFNAFYYRNSNFDYNSSLPQNNSFPTTLHDIRYSAIIRMQLNTKWEIVTIPRIMIRSDLSQSFNGNDFFQQVAVFATYVINGNPNFKIGLGGALNNDFERNAFVPLGSLYYDSKKVKIEIVYPNANFLYKESENFEFGLFASVDGAISRVGPFQLGDDNINYIRTFQLLVAPTASHRIYKQIFGHLKLGFAPIRNFEAMNSDFKATQNQDFDLKSSLFFRTGISFRLKN</sequence>
<name>A0ABT6XS49_9FLAO</name>
<protein>
    <submittedName>
        <fullName evidence="2">DUF6268 family outer membrane beta-barrel protein</fullName>
    </submittedName>
</protein>
<evidence type="ECO:0000313" key="2">
    <source>
        <dbReference type="EMBL" id="MDI9257923.1"/>
    </source>
</evidence>
<evidence type="ECO:0000313" key="3">
    <source>
        <dbReference type="Proteomes" id="UP001230035"/>
    </source>
</evidence>
<keyword evidence="3" id="KW-1185">Reference proteome</keyword>
<accession>A0ABT6XS49</accession>
<feature type="domain" description="DUF6268" evidence="1">
    <location>
        <begin position="80"/>
        <end position="292"/>
    </location>
</feature>
<dbReference type="Pfam" id="PF19783">
    <property type="entry name" value="DUF6268"/>
    <property type="match status" value="1"/>
</dbReference>